<feature type="region of interest" description="Disordered" evidence="1">
    <location>
        <begin position="344"/>
        <end position="364"/>
    </location>
</feature>
<comment type="caution">
    <text evidence="2">The sequence shown here is derived from an EMBL/GenBank/DDBJ whole genome shotgun (WGS) entry which is preliminary data.</text>
</comment>
<dbReference type="EMBL" id="CAMKVN010007375">
    <property type="protein sequence ID" value="CAI2191394.1"/>
    <property type="molecule type" value="Genomic_DNA"/>
</dbReference>
<feature type="region of interest" description="Disordered" evidence="1">
    <location>
        <begin position="149"/>
        <end position="177"/>
    </location>
</feature>
<organism evidence="2 3">
    <name type="scientific">Funneliformis geosporum</name>
    <dbReference type="NCBI Taxonomy" id="1117311"/>
    <lineage>
        <taxon>Eukaryota</taxon>
        <taxon>Fungi</taxon>
        <taxon>Fungi incertae sedis</taxon>
        <taxon>Mucoromycota</taxon>
        <taxon>Glomeromycotina</taxon>
        <taxon>Glomeromycetes</taxon>
        <taxon>Glomerales</taxon>
        <taxon>Glomeraceae</taxon>
        <taxon>Funneliformis</taxon>
    </lineage>
</organism>
<sequence length="417" mass="48210">MDKKQKCFNCKVNDAKIENVKIVCKTRQAKRITTKDNSEVILCGECFTKIQETKELSQKIKALQEKILDEGHPELKTSTQFYKDGKRISKEYAQEFKTLLEPLRGKTEEELSKIFPEKQEFKVLTKGAREKSIVRFFSEFLQELEDVITGKATKDEPKEDTPNSEPKPNPSNDKDRCRCEYRPKEFGGQGKIWELAEGDLKSEEYNENKDLVACPQCSRQEKYKNFPKREFKANEVGNRGHQMSITIIYGAKNESNKIPQDNRKGEFDILVYIALVRNNSKGKTSKLADNAKSKNDLTWQKLSITLSDGSQSQNSSNNSTNQIDQEATKQELLYYRKSLEELKKQLESSKQKPSEQLKPNEVKHQQEQVNYLLTLHQNTQQQVENAYQAKYGKTALNSLLANLEKQEQINQQPKKNY</sequence>
<dbReference type="Proteomes" id="UP001153678">
    <property type="component" value="Unassembled WGS sequence"/>
</dbReference>
<dbReference type="AlphaFoldDB" id="A0A9W4WZR3"/>
<evidence type="ECO:0000313" key="2">
    <source>
        <dbReference type="EMBL" id="CAI2191394.1"/>
    </source>
</evidence>
<gene>
    <name evidence="2" type="ORF">FWILDA_LOCUS15050</name>
</gene>
<evidence type="ECO:0000313" key="3">
    <source>
        <dbReference type="Proteomes" id="UP001153678"/>
    </source>
</evidence>
<feature type="compositionally biased region" description="Low complexity" evidence="1">
    <location>
        <begin position="310"/>
        <end position="322"/>
    </location>
</feature>
<accession>A0A9W4WZR3</accession>
<feature type="region of interest" description="Disordered" evidence="1">
    <location>
        <begin position="307"/>
        <end position="327"/>
    </location>
</feature>
<evidence type="ECO:0000256" key="1">
    <source>
        <dbReference type="SAM" id="MobiDB-lite"/>
    </source>
</evidence>
<proteinExistence type="predicted"/>
<reference evidence="2" key="1">
    <citation type="submission" date="2022-08" db="EMBL/GenBank/DDBJ databases">
        <authorList>
            <person name="Kallberg Y."/>
            <person name="Tangrot J."/>
            <person name="Rosling A."/>
        </authorList>
    </citation>
    <scope>NUCLEOTIDE SEQUENCE</scope>
    <source>
        <strain evidence="2">Wild A</strain>
    </source>
</reference>
<protein>
    <submittedName>
        <fullName evidence="2">12778_t:CDS:1</fullName>
    </submittedName>
</protein>
<feature type="compositionally biased region" description="Basic and acidic residues" evidence="1">
    <location>
        <begin position="152"/>
        <end position="161"/>
    </location>
</feature>
<name>A0A9W4WZR3_9GLOM</name>
<keyword evidence="3" id="KW-1185">Reference proteome</keyword>